<dbReference type="GO" id="GO:0005871">
    <property type="term" value="C:kinesin complex"/>
    <property type="evidence" value="ECO:0007669"/>
    <property type="project" value="TreeGrafter"/>
</dbReference>
<gene>
    <name evidence="10" type="ORF">ESCO_001540</name>
</gene>
<keyword evidence="4" id="KW-0493">Microtubule</keyword>
<dbReference type="InterPro" id="IPR033494">
    <property type="entry name" value="NUDE"/>
</dbReference>
<comment type="caution">
    <text evidence="10">The sequence shown here is derived from an EMBL/GenBank/DDBJ whole genome shotgun (WGS) entry which is preliminary data.</text>
</comment>
<reference evidence="10 11" key="1">
    <citation type="submission" date="2015-07" db="EMBL/GenBank/DDBJ databases">
        <title>The genome of the fungus Escovopsis weberi, a specialized disease agent of ant agriculture.</title>
        <authorList>
            <person name="de Man T.J."/>
            <person name="Stajich J.E."/>
            <person name="Kubicek C.P."/>
            <person name="Chenthamara K."/>
            <person name="Atanasova L."/>
            <person name="Druzhinina I.S."/>
            <person name="Birnbaum S."/>
            <person name="Barribeau S.M."/>
            <person name="Teiling C."/>
            <person name="Suen G."/>
            <person name="Currie C."/>
            <person name="Gerardo N.M."/>
        </authorList>
    </citation>
    <scope>NUCLEOTIDE SEQUENCE [LARGE SCALE GENOMIC DNA]</scope>
</reference>
<dbReference type="GO" id="GO:0000776">
    <property type="term" value="C:kinetochore"/>
    <property type="evidence" value="ECO:0007669"/>
    <property type="project" value="TreeGrafter"/>
</dbReference>
<dbReference type="GO" id="GO:0007059">
    <property type="term" value="P:chromosome segregation"/>
    <property type="evidence" value="ECO:0007669"/>
    <property type="project" value="TreeGrafter"/>
</dbReference>
<dbReference type="PANTHER" id="PTHR10921:SF1">
    <property type="entry name" value="NUCLEAR DISTRIBUTION PROTEIN NUDE HOMOLOG"/>
    <property type="match status" value="1"/>
</dbReference>
<sequence length="387" mass="43664">MAEPPSSPPSSGSKAEDALAWYKAQYELLESELAEFRESSRELEQEMEKDIERAEKQERLLQERAEALSFEVEEWKRKYKESKSEASHAQATLEKEITTLREGHRSLALKLRDSEVANDDFERQARNTTSSLEDMESKFNQAVERNVLMEEEIRQGEQEREKLRIESQRLREEMSELKIEAEVMQDKIKKFEKSRHLSTLSSDLSIIDSPTFDRAHNASPDSLSSSPLITTPPEAKSLVDEPTGGLLDPPPSPPMSDASAPIPRPSLFSKSMGELPAFRQQPDFSGSWLGHEVIDQPSQMQRLEARVQSAKSKLPAPSNTTSHIARPPSGAGIDANTTRIRGVWTELLWGDNTDNIGDDDRDHDHDLVLWPGQRVRDEPAVLKGLQS</sequence>
<evidence type="ECO:0000256" key="2">
    <source>
        <dbReference type="ARBA" id="ARBA00007429"/>
    </source>
</evidence>
<keyword evidence="3" id="KW-0963">Cytoplasm</keyword>
<keyword evidence="11" id="KW-1185">Reference proteome</keyword>
<accession>A0A0M8N6N2</accession>
<dbReference type="EMBL" id="LGSR01000006">
    <property type="protein sequence ID" value="KOS21784.1"/>
    <property type="molecule type" value="Genomic_DNA"/>
</dbReference>
<dbReference type="InterPro" id="IPR006964">
    <property type="entry name" value="NUDE_dom"/>
</dbReference>
<feature type="region of interest" description="Disordered" evidence="8">
    <location>
        <begin position="207"/>
        <end position="270"/>
    </location>
</feature>
<comment type="subcellular location">
    <subcellularLocation>
        <location evidence="1">Cytoplasm</location>
        <location evidence="1">Cytoskeleton</location>
    </subcellularLocation>
</comment>
<feature type="domain" description="NUDE" evidence="9">
    <location>
        <begin position="131"/>
        <end position="278"/>
    </location>
</feature>
<keyword evidence="5 7" id="KW-0175">Coiled coil</keyword>
<evidence type="ECO:0000256" key="3">
    <source>
        <dbReference type="ARBA" id="ARBA00022490"/>
    </source>
</evidence>
<dbReference type="GO" id="GO:0000132">
    <property type="term" value="P:establishment of mitotic spindle orientation"/>
    <property type="evidence" value="ECO:0007669"/>
    <property type="project" value="TreeGrafter"/>
</dbReference>
<feature type="coiled-coil region" evidence="7">
    <location>
        <begin position="19"/>
        <end position="92"/>
    </location>
</feature>
<dbReference type="AlphaFoldDB" id="A0A0M8N6N2"/>
<evidence type="ECO:0000256" key="6">
    <source>
        <dbReference type="ARBA" id="ARBA00023212"/>
    </source>
</evidence>
<evidence type="ECO:0000259" key="9">
    <source>
        <dbReference type="Pfam" id="PF04880"/>
    </source>
</evidence>
<evidence type="ECO:0000256" key="4">
    <source>
        <dbReference type="ARBA" id="ARBA00022701"/>
    </source>
</evidence>
<dbReference type="GO" id="GO:0047496">
    <property type="term" value="P:vesicle transport along microtubule"/>
    <property type="evidence" value="ECO:0007669"/>
    <property type="project" value="TreeGrafter"/>
</dbReference>
<feature type="compositionally biased region" description="Low complexity" evidence="8">
    <location>
        <begin position="219"/>
        <end position="233"/>
    </location>
</feature>
<comment type="similarity">
    <text evidence="2">Belongs to the nudE family.</text>
</comment>
<evidence type="ECO:0000313" key="11">
    <source>
        <dbReference type="Proteomes" id="UP000053831"/>
    </source>
</evidence>
<proteinExistence type="inferred from homology"/>
<evidence type="ECO:0000256" key="8">
    <source>
        <dbReference type="SAM" id="MobiDB-lite"/>
    </source>
</evidence>
<evidence type="ECO:0000256" key="5">
    <source>
        <dbReference type="ARBA" id="ARBA00023054"/>
    </source>
</evidence>
<dbReference type="OrthoDB" id="5877028at2759"/>
<evidence type="ECO:0000256" key="1">
    <source>
        <dbReference type="ARBA" id="ARBA00004245"/>
    </source>
</evidence>
<dbReference type="GO" id="GO:0005874">
    <property type="term" value="C:microtubule"/>
    <property type="evidence" value="ECO:0007669"/>
    <property type="project" value="UniProtKB-KW"/>
</dbReference>
<name>A0A0M8N6N2_ESCWE</name>
<dbReference type="PANTHER" id="PTHR10921">
    <property type="entry name" value="NUCLEAR DISTRIBUTION PROTEIN NUDE HOMOLOG 1"/>
    <property type="match status" value="1"/>
</dbReference>
<dbReference type="Pfam" id="PF04880">
    <property type="entry name" value="NUDE_C"/>
    <property type="match status" value="1"/>
</dbReference>
<keyword evidence="6" id="KW-0206">Cytoskeleton</keyword>
<dbReference type="GO" id="GO:0007020">
    <property type="term" value="P:microtubule nucleation"/>
    <property type="evidence" value="ECO:0007669"/>
    <property type="project" value="TreeGrafter"/>
</dbReference>
<feature type="coiled-coil region" evidence="7">
    <location>
        <begin position="118"/>
        <end position="194"/>
    </location>
</feature>
<evidence type="ECO:0000313" key="10">
    <source>
        <dbReference type="EMBL" id="KOS21784.1"/>
    </source>
</evidence>
<dbReference type="GO" id="GO:0051642">
    <property type="term" value="P:centrosome localization"/>
    <property type="evidence" value="ECO:0007669"/>
    <property type="project" value="TreeGrafter"/>
</dbReference>
<dbReference type="STRING" id="150374.A0A0M8N6N2"/>
<dbReference type="Gene3D" id="6.10.250.1080">
    <property type="match status" value="1"/>
</dbReference>
<evidence type="ECO:0000256" key="7">
    <source>
        <dbReference type="SAM" id="Coils"/>
    </source>
</evidence>
<dbReference type="GO" id="GO:0008017">
    <property type="term" value="F:microtubule binding"/>
    <property type="evidence" value="ECO:0007669"/>
    <property type="project" value="InterPro"/>
</dbReference>
<dbReference type="Proteomes" id="UP000053831">
    <property type="component" value="Unassembled WGS sequence"/>
</dbReference>
<organism evidence="10 11">
    <name type="scientific">Escovopsis weberi</name>
    <dbReference type="NCBI Taxonomy" id="150374"/>
    <lineage>
        <taxon>Eukaryota</taxon>
        <taxon>Fungi</taxon>
        <taxon>Dikarya</taxon>
        <taxon>Ascomycota</taxon>
        <taxon>Pezizomycotina</taxon>
        <taxon>Sordariomycetes</taxon>
        <taxon>Hypocreomycetidae</taxon>
        <taxon>Hypocreales</taxon>
        <taxon>Hypocreaceae</taxon>
        <taxon>Escovopsis</taxon>
    </lineage>
</organism>
<feature type="region of interest" description="Disordered" evidence="8">
    <location>
        <begin position="307"/>
        <end position="337"/>
    </location>
</feature>
<protein>
    <submittedName>
        <fullName evidence="10">Nuclear distribution protein nudE-like protein 1</fullName>
    </submittedName>
</protein>